<evidence type="ECO:0000256" key="7">
    <source>
        <dbReference type="ARBA" id="ARBA00023204"/>
    </source>
</evidence>
<accession>A0A7C2FFQ5</accession>
<feature type="compositionally biased region" description="Basic and acidic residues" evidence="10">
    <location>
        <begin position="420"/>
        <end position="432"/>
    </location>
</feature>
<comment type="subunit">
    <text evidence="9">Homodimer. Forms a heterotetramer composed of two Mre11 subunits and two Rad50 subunits.</text>
</comment>
<dbReference type="InterPro" id="IPR029052">
    <property type="entry name" value="Metallo-depent_PP-like"/>
</dbReference>
<dbReference type="EMBL" id="DSJT01000042">
    <property type="protein sequence ID" value="HEF88002.1"/>
    <property type="molecule type" value="Genomic_DNA"/>
</dbReference>
<evidence type="ECO:0000256" key="8">
    <source>
        <dbReference type="ARBA" id="ARBA00023211"/>
    </source>
</evidence>
<dbReference type="PANTHER" id="PTHR30337">
    <property type="entry name" value="COMPONENT OF ATP-DEPENDENT DSDNA EXONUCLEASE"/>
    <property type="match status" value="1"/>
</dbReference>
<dbReference type="CDD" id="cd00840">
    <property type="entry name" value="MPP_Mre11_N"/>
    <property type="match status" value="1"/>
</dbReference>
<proteinExistence type="inferred from homology"/>
<dbReference type="SUPFAM" id="SSF56300">
    <property type="entry name" value="Metallo-dependent phosphatases"/>
    <property type="match status" value="1"/>
</dbReference>
<keyword evidence="5 9" id="KW-0378">Hydrolase</keyword>
<feature type="binding site" evidence="9">
    <location>
        <position position="191"/>
    </location>
    <ligand>
        <name>Mn(2+)</name>
        <dbReference type="ChEBI" id="CHEBI:29035"/>
        <label>2</label>
    </ligand>
</feature>
<evidence type="ECO:0000256" key="6">
    <source>
        <dbReference type="ARBA" id="ARBA00022839"/>
    </source>
</evidence>
<feature type="binding site" evidence="9">
    <location>
        <position position="49"/>
    </location>
    <ligand>
        <name>Mn(2+)</name>
        <dbReference type="ChEBI" id="CHEBI:29035"/>
        <label>1</label>
    </ligand>
</feature>
<dbReference type="Gene3D" id="3.60.21.10">
    <property type="match status" value="1"/>
</dbReference>
<feature type="binding site" evidence="9">
    <location>
        <position position="193"/>
    </location>
    <ligand>
        <name>Mn(2+)</name>
        <dbReference type="ChEBI" id="CHEBI:29035"/>
        <label>1</label>
    </ligand>
</feature>
<evidence type="ECO:0000259" key="11">
    <source>
        <dbReference type="Pfam" id="PF00149"/>
    </source>
</evidence>
<dbReference type="InterPro" id="IPR004843">
    <property type="entry name" value="Calcineurin-like_PHP"/>
</dbReference>
<dbReference type="HAMAP" id="MF_02044">
    <property type="entry name" value="Mre11"/>
    <property type="match status" value="1"/>
</dbReference>
<dbReference type="GO" id="GO:0006302">
    <property type="term" value="P:double-strand break repair"/>
    <property type="evidence" value="ECO:0007669"/>
    <property type="project" value="UniProtKB-UniRule"/>
</dbReference>
<evidence type="ECO:0000256" key="4">
    <source>
        <dbReference type="ARBA" id="ARBA00022763"/>
    </source>
</evidence>
<dbReference type="PANTHER" id="PTHR30337:SF0">
    <property type="entry name" value="NUCLEASE SBCCD SUBUNIT D"/>
    <property type="match status" value="1"/>
</dbReference>
<feature type="binding site" evidence="9">
    <location>
        <position position="10"/>
    </location>
    <ligand>
        <name>Mn(2+)</name>
        <dbReference type="ChEBI" id="CHEBI:29035"/>
        <label>1</label>
    </ligand>
</feature>
<feature type="binding site" evidence="9">
    <location>
        <position position="49"/>
    </location>
    <ligand>
        <name>Mn(2+)</name>
        <dbReference type="ChEBI" id="CHEBI:29035"/>
        <label>2</label>
    </ligand>
</feature>
<feature type="binding site" evidence="9">
    <location>
        <position position="8"/>
    </location>
    <ligand>
        <name>Mn(2+)</name>
        <dbReference type="ChEBI" id="CHEBI:29035"/>
        <label>1</label>
    </ligand>
</feature>
<dbReference type="GO" id="GO:0000403">
    <property type="term" value="F:Y-form DNA binding"/>
    <property type="evidence" value="ECO:0007669"/>
    <property type="project" value="UniProtKB-UniRule"/>
</dbReference>
<keyword evidence="6 9" id="KW-0269">Exonuclease</keyword>
<dbReference type="GO" id="GO:0030145">
    <property type="term" value="F:manganese ion binding"/>
    <property type="evidence" value="ECO:0007669"/>
    <property type="project" value="UniProtKB-UniRule"/>
</dbReference>
<reference evidence="12" key="1">
    <citation type="journal article" date="2020" name="mSystems">
        <title>Genome- and Community-Level Interaction Insights into Carbon Utilization and Element Cycling Functions of Hydrothermarchaeota in Hydrothermal Sediment.</title>
        <authorList>
            <person name="Zhou Z."/>
            <person name="Liu Y."/>
            <person name="Xu W."/>
            <person name="Pan J."/>
            <person name="Luo Z.H."/>
            <person name="Li M."/>
        </authorList>
    </citation>
    <scope>NUCLEOTIDE SEQUENCE [LARGE SCALE GENOMIC DNA]</scope>
    <source>
        <strain evidence="12">SpSt-23</strain>
    </source>
</reference>
<feature type="domain" description="Calcineurin-like phosphoesterase" evidence="11">
    <location>
        <begin position="1"/>
        <end position="194"/>
    </location>
</feature>
<dbReference type="InterPro" id="IPR032885">
    <property type="entry name" value="Mre11_archaea-type"/>
</dbReference>
<dbReference type="InterPro" id="IPR050535">
    <property type="entry name" value="DNA_Repair-Maintenance_Comp"/>
</dbReference>
<feature type="binding site" evidence="9">
    <location>
        <position position="84"/>
    </location>
    <ligand>
        <name>Mn(2+)</name>
        <dbReference type="ChEBI" id="CHEBI:29035"/>
        <label>2</label>
    </ligand>
</feature>
<dbReference type="Pfam" id="PF00149">
    <property type="entry name" value="Metallophos"/>
    <property type="match status" value="1"/>
</dbReference>
<keyword evidence="2 9" id="KW-0479">Metal-binding</keyword>
<gene>
    <name evidence="9" type="primary">mre11</name>
    <name evidence="12" type="ORF">ENP55_07030</name>
</gene>
<sequence length="444" mass="51023">MLVAHFADTHLGKTLYNIHETMKQFIDHFEQAVEQALAEHVDAFIFSGDFFDDRNPPNRVLKRAIEIVEKITGKGVTVFMVPGEHDRWTARDDSPLVLFRNVHTPGRDKYFIKKVSKNGREYVFTGLNYFYIRSSDEARQILHQYIMEADKAAGHYDVLIMHQNIENYFPLDKGLSISNIPTTPRYVAMGHLHRRIIDKRTIEGKNQVIAYPGSIDIFNVEEAEEARRSGKGFYIVDLTPEEPIVHKINVETTPFEYVETSAKESEWKPKIAEAIARLGKQVNPGNKGVLYVKITMSTGETISLERIANFIIEEKKRKLPTSQELIFHKFRRELAPETLEKPGTTHPQPRGELNTLTDYLAKELGATPEEASKLAEHLSSLKEAFRQNDEELIEQILEELAKANFWTRIGIPEEYIKLEEAKPPAKKSEPSTRKPTTLTDYFKR</sequence>
<dbReference type="InterPro" id="IPR041796">
    <property type="entry name" value="Mre11_N"/>
</dbReference>
<dbReference type="AlphaFoldDB" id="A0A7C2FFQ5"/>
<keyword evidence="3 9" id="KW-0255">Endonuclease</keyword>
<dbReference type="GO" id="GO:0004519">
    <property type="term" value="F:endonuclease activity"/>
    <property type="evidence" value="ECO:0007669"/>
    <property type="project" value="UniProtKB-UniRule"/>
</dbReference>
<keyword evidence="1 9" id="KW-0540">Nuclease</keyword>
<evidence type="ECO:0000313" key="12">
    <source>
        <dbReference type="EMBL" id="HEF88002.1"/>
    </source>
</evidence>
<evidence type="ECO:0000256" key="1">
    <source>
        <dbReference type="ARBA" id="ARBA00022722"/>
    </source>
</evidence>
<evidence type="ECO:0000256" key="10">
    <source>
        <dbReference type="SAM" id="MobiDB-lite"/>
    </source>
</evidence>
<protein>
    <recommendedName>
        <fullName evidence="9">DNA double-strand break repair protein Mre11</fullName>
        <ecNumber evidence="9">3.1.-.-</ecNumber>
    </recommendedName>
</protein>
<comment type="activity regulation">
    <text evidence="9">Nuclease activity is regulated by Rad50.</text>
</comment>
<evidence type="ECO:0000256" key="5">
    <source>
        <dbReference type="ARBA" id="ARBA00022801"/>
    </source>
</evidence>
<comment type="cofactor">
    <cofactor evidence="9">
        <name>Mn(2+)</name>
        <dbReference type="ChEBI" id="CHEBI:29035"/>
    </cofactor>
    <text evidence="9">Binds 2 manganese ions per subunit.</text>
</comment>
<keyword evidence="4 9" id="KW-0227">DNA damage</keyword>
<feature type="region of interest" description="Disordered" evidence="10">
    <location>
        <begin position="420"/>
        <end position="444"/>
    </location>
</feature>
<feature type="active site" description="Proton donor" evidence="9">
    <location>
        <position position="85"/>
    </location>
</feature>
<dbReference type="EC" id="3.1.-.-" evidence="9"/>
<evidence type="ECO:0000256" key="2">
    <source>
        <dbReference type="ARBA" id="ARBA00022723"/>
    </source>
</evidence>
<evidence type="ECO:0000256" key="9">
    <source>
        <dbReference type="HAMAP-Rule" id="MF_02044"/>
    </source>
</evidence>
<keyword evidence="7 9" id="KW-0234">DNA repair</keyword>
<name>A0A7C2FFQ5_9CREN</name>
<evidence type="ECO:0000256" key="3">
    <source>
        <dbReference type="ARBA" id="ARBA00022759"/>
    </source>
</evidence>
<feature type="binding site" evidence="9">
    <location>
        <position position="162"/>
    </location>
    <ligand>
        <name>Mn(2+)</name>
        <dbReference type="ChEBI" id="CHEBI:29035"/>
        <label>2</label>
    </ligand>
</feature>
<comment type="function">
    <text evidence="9">Part of the Rad50/Mre11 complex, which is involved in the early steps of DNA double-strand break (DSB) repair. The complex may facilitate opening of the processed DNA ends to aid in the recruitment of HerA and NurA. Mre11 binds to DSB ends and has both double-stranded 3'-5' exonuclease activity and single-stranded endonuclease activity.</text>
</comment>
<organism evidence="12">
    <name type="scientific">Thermosphaera aggregans</name>
    <dbReference type="NCBI Taxonomy" id="54254"/>
    <lineage>
        <taxon>Archaea</taxon>
        <taxon>Thermoproteota</taxon>
        <taxon>Thermoprotei</taxon>
        <taxon>Desulfurococcales</taxon>
        <taxon>Desulfurococcaceae</taxon>
        <taxon>Thermosphaera</taxon>
    </lineage>
</organism>
<comment type="caution">
    <text evidence="12">The sequence shown here is derived from an EMBL/GenBank/DDBJ whole genome shotgun (WGS) entry which is preliminary data.</text>
</comment>
<feature type="compositionally biased region" description="Polar residues" evidence="10">
    <location>
        <begin position="433"/>
        <end position="444"/>
    </location>
</feature>
<comment type="similarity">
    <text evidence="9">Belongs to the MRE11/RAD32 family.</text>
</comment>
<dbReference type="GO" id="GO:0045027">
    <property type="term" value="F:DNA end binding"/>
    <property type="evidence" value="ECO:0007669"/>
    <property type="project" value="UniProtKB-UniRule"/>
</dbReference>
<keyword evidence="8 9" id="KW-0464">Manganese</keyword>
<dbReference type="GO" id="GO:0008408">
    <property type="term" value="F:3'-5' exonuclease activity"/>
    <property type="evidence" value="ECO:0007669"/>
    <property type="project" value="UniProtKB-UniRule"/>
</dbReference>